<proteinExistence type="predicted"/>
<dbReference type="Proteomes" id="UP000799770">
    <property type="component" value="Unassembled WGS sequence"/>
</dbReference>
<dbReference type="EMBL" id="ML977340">
    <property type="protein sequence ID" value="KAF2109932.1"/>
    <property type="molecule type" value="Genomic_DNA"/>
</dbReference>
<organism evidence="1 2">
    <name type="scientific">Lophiotrema nucula</name>
    <dbReference type="NCBI Taxonomy" id="690887"/>
    <lineage>
        <taxon>Eukaryota</taxon>
        <taxon>Fungi</taxon>
        <taxon>Dikarya</taxon>
        <taxon>Ascomycota</taxon>
        <taxon>Pezizomycotina</taxon>
        <taxon>Dothideomycetes</taxon>
        <taxon>Pleosporomycetidae</taxon>
        <taxon>Pleosporales</taxon>
        <taxon>Lophiotremataceae</taxon>
        <taxon>Lophiotrema</taxon>
    </lineage>
</organism>
<dbReference type="AlphaFoldDB" id="A0A6A5YS29"/>
<protein>
    <submittedName>
        <fullName evidence="1">Uncharacterized protein</fullName>
    </submittedName>
</protein>
<evidence type="ECO:0000313" key="1">
    <source>
        <dbReference type="EMBL" id="KAF2109932.1"/>
    </source>
</evidence>
<sequence>MSYPKNKKTLVVDSTVEPVRCLTDQDGSAGPQQHGTYYIDGNGQHYFIAEGLLVDFGPNTVDANKADNHNFKPGQEIPDHLARKNRGIYWCDGNDHYSFITSQIPLALMNLVERRYQHAQDWHEYANDSANWPNITCPIIPYTFPSATEKPEVNAATDIAVAQENTMTKEPDRLTN</sequence>
<reference evidence="1" key="1">
    <citation type="journal article" date="2020" name="Stud. Mycol.">
        <title>101 Dothideomycetes genomes: a test case for predicting lifestyles and emergence of pathogens.</title>
        <authorList>
            <person name="Haridas S."/>
            <person name="Albert R."/>
            <person name="Binder M."/>
            <person name="Bloem J."/>
            <person name="Labutti K."/>
            <person name="Salamov A."/>
            <person name="Andreopoulos B."/>
            <person name="Baker S."/>
            <person name="Barry K."/>
            <person name="Bills G."/>
            <person name="Bluhm B."/>
            <person name="Cannon C."/>
            <person name="Castanera R."/>
            <person name="Culley D."/>
            <person name="Daum C."/>
            <person name="Ezra D."/>
            <person name="Gonzalez J."/>
            <person name="Henrissat B."/>
            <person name="Kuo A."/>
            <person name="Liang C."/>
            <person name="Lipzen A."/>
            <person name="Lutzoni F."/>
            <person name="Magnuson J."/>
            <person name="Mondo S."/>
            <person name="Nolan M."/>
            <person name="Ohm R."/>
            <person name="Pangilinan J."/>
            <person name="Park H.-J."/>
            <person name="Ramirez L."/>
            <person name="Alfaro M."/>
            <person name="Sun H."/>
            <person name="Tritt A."/>
            <person name="Yoshinaga Y."/>
            <person name="Zwiers L.-H."/>
            <person name="Turgeon B."/>
            <person name="Goodwin S."/>
            <person name="Spatafora J."/>
            <person name="Crous P."/>
            <person name="Grigoriev I."/>
        </authorList>
    </citation>
    <scope>NUCLEOTIDE SEQUENCE</scope>
    <source>
        <strain evidence="1">CBS 627.86</strain>
    </source>
</reference>
<keyword evidence="2" id="KW-1185">Reference proteome</keyword>
<evidence type="ECO:0000313" key="2">
    <source>
        <dbReference type="Proteomes" id="UP000799770"/>
    </source>
</evidence>
<gene>
    <name evidence="1" type="ORF">BDV96DRAFT_584832</name>
</gene>
<name>A0A6A5YS29_9PLEO</name>
<accession>A0A6A5YS29</accession>